<gene>
    <name evidence="2" type="ORF">BKL49_04630</name>
</gene>
<accession>A0A1V3JRV8</accession>
<organism evidence="2 3">
    <name type="scientific">Rodentibacter myodis</name>
    <dbReference type="NCBI Taxonomy" id="1907939"/>
    <lineage>
        <taxon>Bacteria</taxon>
        <taxon>Pseudomonadati</taxon>
        <taxon>Pseudomonadota</taxon>
        <taxon>Gammaproteobacteria</taxon>
        <taxon>Pasteurellales</taxon>
        <taxon>Pasteurellaceae</taxon>
        <taxon>Rodentibacter</taxon>
    </lineage>
</organism>
<comment type="caution">
    <text evidence="2">The sequence shown here is derived from an EMBL/GenBank/DDBJ whole genome shotgun (WGS) entry which is preliminary data.</text>
</comment>
<evidence type="ECO:0000259" key="1">
    <source>
        <dbReference type="Pfam" id="PF12571"/>
    </source>
</evidence>
<dbReference type="Proteomes" id="UP000188602">
    <property type="component" value="Unassembled WGS sequence"/>
</dbReference>
<dbReference type="InterPro" id="IPR022225">
    <property type="entry name" value="Phage_tail_fibre_N"/>
</dbReference>
<name>A0A1V3JRV8_9PAST</name>
<dbReference type="RefSeq" id="WP_244151951.1">
    <property type="nucleotide sequence ID" value="NZ_MLHQ01000010.1"/>
</dbReference>
<evidence type="ECO:0000313" key="3">
    <source>
        <dbReference type="Proteomes" id="UP000188602"/>
    </source>
</evidence>
<evidence type="ECO:0000313" key="2">
    <source>
        <dbReference type="EMBL" id="OOF59364.1"/>
    </source>
</evidence>
<dbReference type="EMBL" id="MLHQ01000010">
    <property type="protein sequence ID" value="OOF59364.1"/>
    <property type="molecule type" value="Genomic_DNA"/>
</dbReference>
<dbReference type="AlphaFoldDB" id="A0A1V3JRV8"/>
<dbReference type="Pfam" id="PF12571">
    <property type="entry name" value="Phage_tail_fib"/>
    <property type="match status" value="1"/>
</dbReference>
<protein>
    <recommendedName>
        <fullName evidence="1">Phage tail fibre protein N-terminal domain-containing protein</fullName>
    </recommendedName>
</protein>
<keyword evidence="3" id="KW-1185">Reference proteome</keyword>
<feature type="domain" description="Phage tail fibre protein N-terminal" evidence="1">
    <location>
        <begin position="1"/>
        <end position="67"/>
    </location>
</feature>
<dbReference type="STRING" id="1907939.BKL49_04630"/>
<sequence length="100" mass="10700">MASQYFALLTDYGTAAFAKVISSSQPLQLTTFAVGDGNGQTVTPTANRTSLVREKHRATVSAVTLSVDHSVIFVPRQQLTPKTITATTKMALMKAVTITK</sequence>
<proteinExistence type="predicted"/>
<reference evidence="2 3" key="1">
    <citation type="submission" date="2016-10" db="EMBL/GenBank/DDBJ databases">
        <title>Rodentibacter gen. nov. and new species.</title>
        <authorList>
            <person name="Christensen H."/>
        </authorList>
    </citation>
    <scope>NUCLEOTIDE SEQUENCE [LARGE SCALE GENOMIC DNA]</scope>
    <source>
        <strain evidence="2 3">Ac151</strain>
    </source>
</reference>